<dbReference type="EMBL" id="JAMKFB020000245">
    <property type="protein sequence ID" value="KAL0151422.1"/>
    <property type="molecule type" value="Genomic_DNA"/>
</dbReference>
<gene>
    <name evidence="1" type="ORF">M9458_053208</name>
</gene>
<dbReference type="AlphaFoldDB" id="A0ABD0MRM5"/>
<comment type="caution">
    <text evidence="1">The sequence shown here is derived from an EMBL/GenBank/DDBJ whole genome shotgun (WGS) entry which is preliminary data.</text>
</comment>
<feature type="non-terminal residue" evidence="1">
    <location>
        <position position="1"/>
    </location>
</feature>
<feature type="non-terminal residue" evidence="1">
    <location>
        <position position="56"/>
    </location>
</feature>
<name>A0ABD0MRM5_CIRMR</name>
<dbReference type="Gene3D" id="3.80.10.10">
    <property type="entry name" value="Ribonuclease Inhibitor"/>
    <property type="match status" value="1"/>
</dbReference>
<evidence type="ECO:0000313" key="2">
    <source>
        <dbReference type="Proteomes" id="UP001529510"/>
    </source>
</evidence>
<protein>
    <submittedName>
        <fullName evidence="1">Uncharacterized protein</fullName>
    </submittedName>
</protein>
<sequence length="56" mass="6131">FLGPAADEACQYVTGIVGKNPLLVRELNLSEHELGDTRVNQIAALLQDKHCQLNTL</sequence>
<organism evidence="1 2">
    <name type="scientific">Cirrhinus mrigala</name>
    <name type="common">Mrigala</name>
    <dbReference type="NCBI Taxonomy" id="683832"/>
    <lineage>
        <taxon>Eukaryota</taxon>
        <taxon>Metazoa</taxon>
        <taxon>Chordata</taxon>
        <taxon>Craniata</taxon>
        <taxon>Vertebrata</taxon>
        <taxon>Euteleostomi</taxon>
        <taxon>Actinopterygii</taxon>
        <taxon>Neopterygii</taxon>
        <taxon>Teleostei</taxon>
        <taxon>Ostariophysi</taxon>
        <taxon>Cypriniformes</taxon>
        <taxon>Cyprinidae</taxon>
        <taxon>Labeoninae</taxon>
        <taxon>Labeonini</taxon>
        <taxon>Cirrhinus</taxon>
    </lineage>
</organism>
<reference evidence="1 2" key="1">
    <citation type="submission" date="2024-05" db="EMBL/GenBank/DDBJ databases">
        <title>Genome sequencing and assembly of Indian major carp, Cirrhinus mrigala (Hamilton, 1822).</title>
        <authorList>
            <person name="Mohindra V."/>
            <person name="Chowdhury L.M."/>
            <person name="Lal K."/>
            <person name="Jena J.K."/>
        </authorList>
    </citation>
    <scope>NUCLEOTIDE SEQUENCE [LARGE SCALE GENOMIC DNA]</scope>
    <source>
        <strain evidence="1">CM1030</strain>
        <tissue evidence="1">Blood</tissue>
    </source>
</reference>
<evidence type="ECO:0000313" key="1">
    <source>
        <dbReference type="EMBL" id="KAL0151422.1"/>
    </source>
</evidence>
<keyword evidence="2" id="KW-1185">Reference proteome</keyword>
<dbReference type="Proteomes" id="UP001529510">
    <property type="component" value="Unassembled WGS sequence"/>
</dbReference>
<accession>A0ABD0MRM5</accession>
<proteinExistence type="predicted"/>
<dbReference type="InterPro" id="IPR032675">
    <property type="entry name" value="LRR_dom_sf"/>
</dbReference>